<evidence type="ECO:0000313" key="1">
    <source>
        <dbReference type="EMBL" id="MPD04586.1"/>
    </source>
</evidence>
<keyword evidence="2" id="KW-1185">Reference proteome</keyword>
<organism evidence="1 2">
    <name type="scientific">Portunus trituberculatus</name>
    <name type="common">Swimming crab</name>
    <name type="synonym">Neptunus trituberculatus</name>
    <dbReference type="NCBI Taxonomy" id="210409"/>
    <lineage>
        <taxon>Eukaryota</taxon>
        <taxon>Metazoa</taxon>
        <taxon>Ecdysozoa</taxon>
        <taxon>Arthropoda</taxon>
        <taxon>Crustacea</taxon>
        <taxon>Multicrustacea</taxon>
        <taxon>Malacostraca</taxon>
        <taxon>Eumalacostraca</taxon>
        <taxon>Eucarida</taxon>
        <taxon>Decapoda</taxon>
        <taxon>Pleocyemata</taxon>
        <taxon>Brachyura</taxon>
        <taxon>Eubrachyura</taxon>
        <taxon>Portunoidea</taxon>
        <taxon>Portunidae</taxon>
        <taxon>Portuninae</taxon>
        <taxon>Portunus</taxon>
    </lineage>
</organism>
<dbReference type="AlphaFoldDB" id="A0A5B7KCM5"/>
<reference evidence="1 2" key="1">
    <citation type="submission" date="2019-05" db="EMBL/GenBank/DDBJ databases">
        <title>Another draft genome of Portunus trituberculatus and its Hox gene families provides insights of decapod evolution.</title>
        <authorList>
            <person name="Jeong J.-H."/>
            <person name="Song I."/>
            <person name="Kim S."/>
            <person name="Choi T."/>
            <person name="Kim D."/>
            <person name="Ryu S."/>
            <person name="Kim W."/>
        </authorList>
    </citation>
    <scope>NUCLEOTIDE SEQUENCE [LARGE SCALE GENOMIC DNA]</scope>
    <source>
        <tissue evidence="1">Muscle</tissue>
    </source>
</reference>
<evidence type="ECO:0000313" key="2">
    <source>
        <dbReference type="Proteomes" id="UP000324222"/>
    </source>
</evidence>
<gene>
    <name evidence="1" type="ORF">E2C01_100282</name>
</gene>
<proteinExistence type="predicted"/>
<protein>
    <submittedName>
        <fullName evidence="1">Uncharacterized protein</fullName>
    </submittedName>
</protein>
<dbReference type="Proteomes" id="UP000324222">
    <property type="component" value="Unassembled WGS sequence"/>
</dbReference>
<dbReference type="EMBL" id="VSRR010141765">
    <property type="protein sequence ID" value="MPD04586.1"/>
    <property type="molecule type" value="Genomic_DNA"/>
</dbReference>
<name>A0A5B7KCM5_PORTR</name>
<accession>A0A5B7KCM5</accession>
<comment type="caution">
    <text evidence="1">The sequence shown here is derived from an EMBL/GenBank/DDBJ whole genome shotgun (WGS) entry which is preliminary data.</text>
</comment>
<sequence length="29" mass="3163">MSIALVFWSHQGRAAGRGGGGGTVRRYWQ</sequence>